<comment type="caution">
    <text evidence="2">The sequence shown here is derived from an EMBL/GenBank/DDBJ whole genome shotgun (WGS) entry which is preliminary data.</text>
</comment>
<feature type="domain" description="Peptidase M12A" evidence="1">
    <location>
        <begin position="11"/>
        <end position="109"/>
    </location>
</feature>
<dbReference type="Proteomes" id="UP000232722">
    <property type="component" value="Unassembled WGS sequence"/>
</dbReference>
<dbReference type="SUPFAM" id="SSF55486">
    <property type="entry name" value="Metalloproteases ('zincins'), catalytic domain"/>
    <property type="match status" value="1"/>
</dbReference>
<dbReference type="GO" id="GO:0006508">
    <property type="term" value="P:proteolysis"/>
    <property type="evidence" value="ECO:0007669"/>
    <property type="project" value="InterPro"/>
</dbReference>
<sequence length="130" mass="14835">MNKPVAERNSFDNNVALGIQNIVSNAMNMISDVSSVKFVKRTDQSDYVKIVDKGVRVDIGIVDNQGLAKLSTSRGQYCIRTDACFGLYHEHRHPYRDKYLTVIVKEKIRDFGKLKEDLEKEVEEGIGERK</sequence>
<reference evidence="2 3" key="2">
    <citation type="submission" date="2017-09" db="EMBL/GenBank/DDBJ databases">
        <title>Extensive intraspecific genome diversity in a model arbuscular mycorrhizal fungus.</title>
        <authorList>
            <person name="Chen E.C."/>
            <person name="Morin E."/>
            <person name="Beaudet D."/>
            <person name="Noel J."/>
            <person name="Ndikumana S."/>
            <person name="Charron P."/>
            <person name="St-Onge C."/>
            <person name="Giorgi J."/>
            <person name="Grigoriev I.V."/>
            <person name="Roux C."/>
            <person name="Martin F.M."/>
            <person name="Corradi N."/>
        </authorList>
    </citation>
    <scope>NUCLEOTIDE SEQUENCE [LARGE SCALE GENOMIC DNA]</scope>
    <source>
        <strain evidence="2 3">A5</strain>
    </source>
</reference>
<dbReference type="VEuPathDB" id="FungiDB:RhiirFUN_007240"/>
<dbReference type="InterPro" id="IPR024079">
    <property type="entry name" value="MetalloPept_cat_dom_sf"/>
</dbReference>
<accession>A0A2N0P6G1</accession>
<dbReference type="AlphaFoldDB" id="A0A2N0P6G1"/>
<gene>
    <name evidence="2" type="ORF">RhiirA5_425235</name>
</gene>
<dbReference type="GO" id="GO:0004222">
    <property type="term" value="F:metalloendopeptidase activity"/>
    <property type="evidence" value="ECO:0007669"/>
    <property type="project" value="InterPro"/>
</dbReference>
<dbReference type="Pfam" id="PF01400">
    <property type="entry name" value="Astacin"/>
    <property type="match status" value="1"/>
</dbReference>
<dbReference type="VEuPathDB" id="FungiDB:FUN_005071"/>
<dbReference type="Gene3D" id="3.40.390.10">
    <property type="entry name" value="Collagenase (Catalytic Domain)"/>
    <property type="match status" value="1"/>
</dbReference>
<reference evidence="2 3" key="1">
    <citation type="submission" date="2016-04" db="EMBL/GenBank/DDBJ databases">
        <title>Genome analyses suggest a sexual origin of heterokaryosis in a supposedly ancient asexual fungus.</title>
        <authorList>
            <person name="Ropars J."/>
            <person name="Sedzielewska K."/>
            <person name="Noel J."/>
            <person name="Charron P."/>
            <person name="Farinelli L."/>
            <person name="Marton T."/>
            <person name="Kruger M."/>
            <person name="Pelin A."/>
            <person name="Brachmann A."/>
            <person name="Corradi N."/>
        </authorList>
    </citation>
    <scope>NUCLEOTIDE SEQUENCE [LARGE SCALE GENOMIC DNA]</scope>
    <source>
        <strain evidence="2 3">A5</strain>
    </source>
</reference>
<organism evidence="2 3">
    <name type="scientific">Rhizophagus irregularis</name>
    <dbReference type="NCBI Taxonomy" id="588596"/>
    <lineage>
        <taxon>Eukaryota</taxon>
        <taxon>Fungi</taxon>
        <taxon>Fungi incertae sedis</taxon>
        <taxon>Mucoromycota</taxon>
        <taxon>Glomeromycotina</taxon>
        <taxon>Glomeromycetes</taxon>
        <taxon>Glomerales</taxon>
        <taxon>Glomeraceae</taxon>
        <taxon>Rhizophagus</taxon>
    </lineage>
</organism>
<name>A0A2N0P6G1_9GLOM</name>
<evidence type="ECO:0000313" key="2">
    <source>
        <dbReference type="EMBL" id="PKC02441.1"/>
    </source>
</evidence>
<evidence type="ECO:0000313" key="3">
    <source>
        <dbReference type="Proteomes" id="UP000232722"/>
    </source>
</evidence>
<protein>
    <recommendedName>
        <fullName evidence="1">Peptidase M12A domain-containing protein</fullName>
    </recommendedName>
</protein>
<dbReference type="EMBL" id="LLXJ01001384">
    <property type="protein sequence ID" value="PKC02441.1"/>
    <property type="molecule type" value="Genomic_DNA"/>
</dbReference>
<evidence type="ECO:0000259" key="1">
    <source>
        <dbReference type="Pfam" id="PF01400"/>
    </source>
</evidence>
<dbReference type="InterPro" id="IPR001506">
    <property type="entry name" value="Peptidase_M12A"/>
</dbReference>
<proteinExistence type="predicted"/>